<sequence length="74" mass="8619">MVNHYLLFDKLEKECIKRNFFGSEFYQSLGAPRLFIFIHKAIDTHNIVTHSCSAVFSCSVKNQQPTKWPVEAEK</sequence>
<accession>A0A1F8GPS1</accession>
<dbReference type="AlphaFoldDB" id="A0A1F8GPS1"/>
<dbReference type="EMBL" id="MGKL01000005">
    <property type="protein sequence ID" value="OGN26429.1"/>
    <property type="molecule type" value="Genomic_DNA"/>
</dbReference>
<reference evidence="1 2" key="1">
    <citation type="journal article" date="2016" name="Nat. Commun.">
        <title>Thousands of microbial genomes shed light on interconnected biogeochemical processes in an aquifer system.</title>
        <authorList>
            <person name="Anantharaman K."/>
            <person name="Brown C.T."/>
            <person name="Hug L.A."/>
            <person name="Sharon I."/>
            <person name="Castelle C.J."/>
            <person name="Probst A.J."/>
            <person name="Thomas B.C."/>
            <person name="Singh A."/>
            <person name="Wilkins M.J."/>
            <person name="Karaoz U."/>
            <person name="Brodie E.L."/>
            <person name="Williams K.H."/>
            <person name="Hubbard S.S."/>
            <person name="Banfield J.F."/>
        </authorList>
    </citation>
    <scope>NUCLEOTIDE SEQUENCE [LARGE SCALE GENOMIC DNA]</scope>
</reference>
<protein>
    <submittedName>
        <fullName evidence="1">Uncharacterized protein</fullName>
    </submittedName>
</protein>
<dbReference type="Proteomes" id="UP000178256">
    <property type="component" value="Unassembled WGS sequence"/>
</dbReference>
<gene>
    <name evidence="1" type="ORF">A2925_03595</name>
</gene>
<proteinExistence type="predicted"/>
<evidence type="ECO:0000313" key="2">
    <source>
        <dbReference type="Proteomes" id="UP000178256"/>
    </source>
</evidence>
<name>A0A1F8GPS1_9BACT</name>
<comment type="caution">
    <text evidence="1">The sequence shown here is derived from an EMBL/GenBank/DDBJ whole genome shotgun (WGS) entry which is preliminary data.</text>
</comment>
<organism evidence="1 2">
    <name type="scientific">Candidatus Yanofskybacteria bacterium RIFCSPLOWO2_01_FULL_44_22</name>
    <dbReference type="NCBI Taxonomy" id="1802697"/>
    <lineage>
        <taxon>Bacteria</taxon>
        <taxon>Candidatus Yanofskyibacteriota</taxon>
    </lineage>
</organism>
<evidence type="ECO:0000313" key="1">
    <source>
        <dbReference type="EMBL" id="OGN26429.1"/>
    </source>
</evidence>